<gene>
    <name evidence="15" type="primary">109540315</name>
    <name evidence="14" type="ORF">D910_09028</name>
    <name evidence="13" type="ORF">YQE_08578</name>
</gene>
<sequence length="591" mass="67070">MSWLFGYGRNKDQGPDLSQMGLGVPAGAGGGSDEGSPKEPSLTKSERRQMEAYRFDSSALERAAQAARDLEKSKFPKEALELSKLQETTRQLEQQAKMKEYEAHISQMQIEAKRAEAEEKRKLLQEETRQHQARAQYQDQLARKRYDEQLAQQQRMNDESLRKQEESVAKQEALRRATLEHEIEVRHKSDMKRIEAELKAKAKVDRENRDLNLEQIRLRAQEHRATVLESIKTAGGVIGTGAQAMLTDWDKVLTAAGGLSLLALGVYSAKGATSVTARFIESRIGKPTLVKETSRFSLLEAAKHPIETLKRLREKEDDVLQGIVLAPKMEERLRDIAIATKNTKRNRGMYRNILMHGPPGTGKTMFTKKLAKHSGMDYAILTGGDIAPMRKDGVTAIHKVFDWANTSRKGLLLFIDESDAFLRKRSSEKLSEDLRATLNAFLYRTGEQSNKFMLILASNTPEQFDWAVNDRLDEMVEFSLPGMVERERLIRLYFQKFVLQPATEGKSRLKVDKFDYSALCTKMAEITDGMSGREIAKLGIAWQSAAYASEDGLLTEKMALDIVKDHVKQHRQKVQWQSEQEKRESSQGSYE</sequence>
<dbReference type="Pfam" id="PF12037">
    <property type="entry name" value="ATAD3_N"/>
    <property type="match status" value="1"/>
</dbReference>
<evidence type="ECO:0000313" key="15">
    <source>
        <dbReference type="EnsemblMetazoa" id="XP_019764210.1"/>
    </source>
</evidence>
<dbReference type="EnsemblMetazoa" id="XM_019908651.1">
    <property type="protein sequence ID" value="XP_019764210.1"/>
    <property type="gene ID" value="LOC109540315"/>
</dbReference>
<dbReference type="Proteomes" id="UP000019118">
    <property type="component" value="Unassembled WGS sequence"/>
</dbReference>
<dbReference type="Pfam" id="PF00004">
    <property type="entry name" value="AAA"/>
    <property type="match status" value="1"/>
</dbReference>
<evidence type="ECO:0000256" key="1">
    <source>
        <dbReference type="ARBA" id="ARBA00004273"/>
    </source>
</evidence>
<dbReference type="InterPro" id="IPR003593">
    <property type="entry name" value="AAA+_ATPase"/>
</dbReference>
<evidence type="ECO:0000256" key="9">
    <source>
        <dbReference type="ARBA" id="ARBA00023271"/>
    </source>
</evidence>
<feature type="domain" description="AAA+ ATPase" evidence="12">
    <location>
        <begin position="349"/>
        <end position="482"/>
    </location>
</feature>
<comment type="subcellular location">
    <subcellularLocation>
        <location evidence="1">Mitochondrion inner membrane</location>
    </subcellularLocation>
    <subcellularLocation>
        <location evidence="2">Mitochondrion matrix</location>
        <location evidence="2">Mitochondrion nucleoid</location>
    </subcellularLocation>
</comment>
<dbReference type="OrthoDB" id="199596at2759"/>
<dbReference type="Proteomes" id="UP000030742">
    <property type="component" value="Unassembled WGS sequence"/>
</dbReference>
<dbReference type="EMBL" id="KB741028">
    <property type="protein sequence ID" value="ENN74805.1"/>
    <property type="molecule type" value="Genomic_DNA"/>
</dbReference>
<keyword evidence="7" id="KW-0496">Mitochondrion</keyword>
<dbReference type="Gene3D" id="3.40.50.300">
    <property type="entry name" value="P-loop containing nucleotide triphosphate hydrolases"/>
    <property type="match status" value="1"/>
</dbReference>
<dbReference type="GO" id="GO:0042645">
    <property type="term" value="C:mitochondrial nucleoid"/>
    <property type="evidence" value="ECO:0007669"/>
    <property type="project" value="UniProtKB-SubCell"/>
</dbReference>
<evidence type="ECO:0000256" key="8">
    <source>
        <dbReference type="ARBA" id="ARBA00023136"/>
    </source>
</evidence>
<organism evidence="13">
    <name type="scientific">Dendroctonus ponderosae</name>
    <name type="common">Mountain pine beetle</name>
    <dbReference type="NCBI Taxonomy" id="77166"/>
    <lineage>
        <taxon>Eukaryota</taxon>
        <taxon>Metazoa</taxon>
        <taxon>Ecdysozoa</taxon>
        <taxon>Arthropoda</taxon>
        <taxon>Hexapoda</taxon>
        <taxon>Insecta</taxon>
        <taxon>Pterygota</taxon>
        <taxon>Neoptera</taxon>
        <taxon>Endopterygota</taxon>
        <taxon>Coleoptera</taxon>
        <taxon>Polyphaga</taxon>
        <taxon>Cucujiformia</taxon>
        <taxon>Curculionidae</taxon>
        <taxon>Scolytinae</taxon>
        <taxon>Dendroctonus</taxon>
    </lineage>
</organism>
<evidence type="ECO:0000256" key="2">
    <source>
        <dbReference type="ARBA" id="ARBA00004436"/>
    </source>
</evidence>
<dbReference type="PANTHER" id="PTHR23075">
    <property type="entry name" value="PUTATIVE ATP-ASE"/>
    <property type="match status" value="1"/>
</dbReference>
<dbReference type="SMART" id="SM00382">
    <property type="entry name" value="AAA"/>
    <property type="match status" value="1"/>
</dbReference>
<accession>N6TZT1</accession>
<feature type="compositionally biased region" description="Gly residues" evidence="11">
    <location>
        <begin position="24"/>
        <end position="33"/>
    </location>
</feature>
<dbReference type="KEGG" id="dpa:109540315"/>
<keyword evidence="3" id="KW-0547">Nucleotide-binding</keyword>
<keyword evidence="9" id="KW-1135">Mitochondrion nucleoid</keyword>
<dbReference type="STRING" id="77166.N6TZT1"/>
<dbReference type="AlphaFoldDB" id="N6TZT1"/>
<protein>
    <recommendedName>
        <fullName evidence="12">AAA+ ATPase domain-containing protein</fullName>
    </recommendedName>
</protein>
<feature type="non-terminal residue" evidence="13">
    <location>
        <position position="1"/>
    </location>
</feature>
<name>N6TZT1_DENPD</name>
<evidence type="ECO:0000313" key="16">
    <source>
        <dbReference type="Proteomes" id="UP000019118"/>
    </source>
</evidence>
<evidence type="ECO:0000313" key="14">
    <source>
        <dbReference type="EMBL" id="ERL91701.1"/>
    </source>
</evidence>
<dbReference type="PANTHER" id="PTHR23075:SF0">
    <property type="entry name" value="ATPASE FAMILY AAA DOMAIN-CONTAINING PROTEIN 3"/>
    <property type="match status" value="1"/>
</dbReference>
<evidence type="ECO:0000256" key="10">
    <source>
        <dbReference type="SAM" id="Coils"/>
    </source>
</evidence>
<dbReference type="EMBL" id="KB632297">
    <property type="protein sequence ID" value="ERL91701.1"/>
    <property type="molecule type" value="Genomic_DNA"/>
</dbReference>
<dbReference type="InterPro" id="IPR027417">
    <property type="entry name" value="P-loop_NTPase"/>
</dbReference>
<dbReference type="GO" id="GO:0008270">
    <property type="term" value="F:zinc ion binding"/>
    <property type="evidence" value="ECO:0007669"/>
    <property type="project" value="TreeGrafter"/>
</dbReference>
<keyword evidence="16" id="KW-1185">Reference proteome</keyword>
<feature type="region of interest" description="Disordered" evidence="11">
    <location>
        <begin position="1"/>
        <end position="49"/>
    </location>
</feature>
<dbReference type="GO" id="GO:0005524">
    <property type="term" value="F:ATP binding"/>
    <property type="evidence" value="ECO:0007669"/>
    <property type="project" value="UniProtKB-KW"/>
</dbReference>
<dbReference type="GO" id="GO:0016887">
    <property type="term" value="F:ATP hydrolysis activity"/>
    <property type="evidence" value="ECO:0007669"/>
    <property type="project" value="InterPro"/>
</dbReference>
<proteinExistence type="predicted"/>
<keyword evidence="4" id="KW-0999">Mitochondrion inner membrane</keyword>
<dbReference type="CDD" id="cd19512">
    <property type="entry name" value="RecA-like_ATAD3-like"/>
    <property type="match status" value="1"/>
</dbReference>
<evidence type="ECO:0000313" key="17">
    <source>
        <dbReference type="Proteomes" id="UP000030742"/>
    </source>
</evidence>
<evidence type="ECO:0000256" key="4">
    <source>
        <dbReference type="ARBA" id="ARBA00022792"/>
    </source>
</evidence>
<reference evidence="16 17" key="1">
    <citation type="journal article" date="2013" name="Genome Biol.">
        <title>Draft genome of the mountain pine beetle, Dendroctonus ponderosae Hopkins, a major forest pest.</title>
        <authorList>
            <person name="Keeling C.I."/>
            <person name="Yuen M.M."/>
            <person name="Liao N.Y."/>
            <person name="Docking T.R."/>
            <person name="Chan S.K."/>
            <person name="Taylor G.A."/>
            <person name="Palmquist D.L."/>
            <person name="Jackman S.D."/>
            <person name="Nguyen A."/>
            <person name="Li M."/>
            <person name="Henderson H."/>
            <person name="Janes J.K."/>
            <person name="Zhao Y."/>
            <person name="Pandoh P."/>
            <person name="Moore R."/>
            <person name="Sperling F.A."/>
            <person name="Huber D.P."/>
            <person name="Birol I."/>
            <person name="Jones S.J."/>
            <person name="Bohlmann J."/>
        </authorList>
    </citation>
    <scope>NUCLEOTIDE SEQUENCE</scope>
</reference>
<keyword evidence="8" id="KW-0472">Membrane</keyword>
<dbReference type="GO" id="GO:0007005">
    <property type="term" value="P:mitochondrion organization"/>
    <property type="evidence" value="ECO:0007669"/>
    <property type="project" value="TreeGrafter"/>
</dbReference>
<evidence type="ECO:0000256" key="5">
    <source>
        <dbReference type="ARBA" id="ARBA00022840"/>
    </source>
</evidence>
<dbReference type="InterPro" id="IPR003959">
    <property type="entry name" value="ATPase_AAA_core"/>
</dbReference>
<keyword evidence="6 10" id="KW-0175">Coiled coil</keyword>
<dbReference type="InterPro" id="IPR021911">
    <property type="entry name" value="ATAD3_N"/>
</dbReference>
<dbReference type="OMA" id="HKSITGG"/>
<evidence type="ECO:0000313" key="13">
    <source>
        <dbReference type="EMBL" id="ENN74805.1"/>
    </source>
</evidence>
<feature type="coiled-coil region" evidence="10">
    <location>
        <begin position="82"/>
        <end position="163"/>
    </location>
</feature>
<evidence type="ECO:0000256" key="7">
    <source>
        <dbReference type="ARBA" id="ARBA00023128"/>
    </source>
</evidence>
<dbReference type="SUPFAM" id="SSF52540">
    <property type="entry name" value="P-loop containing nucleoside triphosphate hydrolases"/>
    <property type="match status" value="1"/>
</dbReference>
<keyword evidence="5" id="KW-0067">ATP-binding</keyword>
<evidence type="ECO:0000259" key="12">
    <source>
        <dbReference type="SMART" id="SM00382"/>
    </source>
</evidence>
<dbReference type="FunFam" id="3.40.50.300:FF:000470">
    <property type="entry name" value="ATPase family, AAA domain containing 3A"/>
    <property type="match status" value="1"/>
</dbReference>
<dbReference type="HOGENOM" id="CLU_011488_2_0_1"/>
<evidence type="ECO:0000256" key="6">
    <source>
        <dbReference type="ARBA" id="ARBA00023054"/>
    </source>
</evidence>
<evidence type="ECO:0000256" key="3">
    <source>
        <dbReference type="ARBA" id="ARBA00022741"/>
    </source>
</evidence>
<dbReference type="GO" id="GO:0005743">
    <property type="term" value="C:mitochondrial inner membrane"/>
    <property type="evidence" value="ECO:0007669"/>
    <property type="project" value="UniProtKB-SubCell"/>
</dbReference>
<evidence type="ECO:0000256" key="11">
    <source>
        <dbReference type="SAM" id="MobiDB-lite"/>
    </source>
</evidence>
<reference evidence="15" key="2">
    <citation type="submission" date="2024-08" db="UniProtKB">
        <authorList>
            <consortium name="EnsemblMetazoa"/>
        </authorList>
    </citation>
    <scope>IDENTIFICATION</scope>
</reference>